<proteinExistence type="predicted"/>
<evidence type="ECO:0000256" key="1">
    <source>
        <dbReference type="SAM" id="MobiDB-lite"/>
    </source>
</evidence>
<feature type="transmembrane region" description="Helical" evidence="2">
    <location>
        <begin position="90"/>
        <end position="113"/>
    </location>
</feature>
<organism evidence="3 4">
    <name type="scientific">Lepidopterella palustris CBS 459.81</name>
    <dbReference type="NCBI Taxonomy" id="1314670"/>
    <lineage>
        <taxon>Eukaryota</taxon>
        <taxon>Fungi</taxon>
        <taxon>Dikarya</taxon>
        <taxon>Ascomycota</taxon>
        <taxon>Pezizomycotina</taxon>
        <taxon>Dothideomycetes</taxon>
        <taxon>Pleosporomycetidae</taxon>
        <taxon>Mytilinidiales</taxon>
        <taxon>Argynnaceae</taxon>
        <taxon>Lepidopterella</taxon>
    </lineage>
</organism>
<name>A0A8E2DYB1_9PEZI</name>
<reference evidence="3 4" key="1">
    <citation type="journal article" date="2016" name="Nat. Commun.">
        <title>Ectomycorrhizal ecology is imprinted in the genome of the dominant symbiotic fungus Cenococcum geophilum.</title>
        <authorList>
            <consortium name="DOE Joint Genome Institute"/>
            <person name="Peter M."/>
            <person name="Kohler A."/>
            <person name="Ohm R.A."/>
            <person name="Kuo A."/>
            <person name="Krutzmann J."/>
            <person name="Morin E."/>
            <person name="Arend M."/>
            <person name="Barry K.W."/>
            <person name="Binder M."/>
            <person name="Choi C."/>
            <person name="Clum A."/>
            <person name="Copeland A."/>
            <person name="Grisel N."/>
            <person name="Haridas S."/>
            <person name="Kipfer T."/>
            <person name="LaButti K."/>
            <person name="Lindquist E."/>
            <person name="Lipzen A."/>
            <person name="Maire R."/>
            <person name="Meier B."/>
            <person name="Mihaltcheva S."/>
            <person name="Molinier V."/>
            <person name="Murat C."/>
            <person name="Poggeler S."/>
            <person name="Quandt C.A."/>
            <person name="Sperisen C."/>
            <person name="Tritt A."/>
            <person name="Tisserant E."/>
            <person name="Crous P.W."/>
            <person name="Henrissat B."/>
            <person name="Nehls U."/>
            <person name="Egli S."/>
            <person name="Spatafora J.W."/>
            <person name="Grigoriev I.V."/>
            <person name="Martin F.M."/>
        </authorList>
    </citation>
    <scope>NUCLEOTIDE SEQUENCE [LARGE SCALE GENOMIC DNA]</scope>
    <source>
        <strain evidence="3 4">CBS 459.81</strain>
    </source>
</reference>
<dbReference type="AlphaFoldDB" id="A0A8E2DYB1"/>
<dbReference type="Proteomes" id="UP000250266">
    <property type="component" value="Unassembled WGS sequence"/>
</dbReference>
<keyword evidence="2" id="KW-0472">Membrane</keyword>
<protein>
    <recommendedName>
        <fullName evidence="5">MFS maltose permease</fullName>
    </recommendedName>
</protein>
<feature type="region of interest" description="Disordered" evidence="1">
    <location>
        <begin position="237"/>
        <end position="264"/>
    </location>
</feature>
<feature type="compositionally biased region" description="Pro residues" evidence="1">
    <location>
        <begin position="248"/>
        <end position="261"/>
    </location>
</feature>
<dbReference type="OrthoDB" id="5408102at2759"/>
<keyword evidence="2" id="KW-0812">Transmembrane</keyword>
<dbReference type="EMBL" id="KV745633">
    <property type="protein sequence ID" value="OCK73854.1"/>
    <property type="molecule type" value="Genomic_DNA"/>
</dbReference>
<evidence type="ECO:0000313" key="4">
    <source>
        <dbReference type="Proteomes" id="UP000250266"/>
    </source>
</evidence>
<sequence>MPPSRLPNCRKALRRPIRPPNACSNPPRPRQFSQNSQLLLVVSSGSPRPQLPFLYPSSHRLPTHLRSGQWQLARLLTTERKIFIKETARLTVKFAIGFWLITSLASIASLGYLSERQERAFPSPPEWTLITRFHFRNGRWREIPANNENGINNWSHTYADFKLALARLENPDKDGSGLLEQEEGGILVSGVGKTGFDLSGKSEAWRKGYFEVLIGMARCAEHLEGWVNDKTSEKKIAWPPEMVLGPSNPKPKPPPPGAPEPPLEENAQLVAEPPETFYLKILTSKGFTNHQRLTAALGYADWLSFKGLKDSAEEMYKWGLDIACSGIPDPSSVINPITAVISASAPSVTPNVVLAATSLAVHHAVTGDTSTALPIFLSVLRARRSAPPAPVAVPAPEKKFSIMSFISDIVKTPPYPPLPPTGDEPLVRAPTDICEEAALMNYIGEIVFATSSSKSQRAAGLNWTREAVQAAAAGESDRSFPKEIRKKCLECEDVGLDNWAKMMERLVLEAREAQGASRGWKGWLGLGGNVEEEVRRLEEEEGEVVGRLESLRARVMSEAFEEADRAAAKMFVV</sequence>
<keyword evidence="4" id="KW-1185">Reference proteome</keyword>
<evidence type="ECO:0000313" key="3">
    <source>
        <dbReference type="EMBL" id="OCK73854.1"/>
    </source>
</evidence>
<evidence type="ECO:0000256" key="2">
    <source>
        <dbReference type="SAM" id="Phobius"/>
    </source>
</evidence>
<gene>
    <name evidence="3" type="ORF">K432DRAFT_387152</name>
</gene>
<evidence type="ECO:0008006" key="5">
    <source>
        <dbReference type="Google" id="ProtNLM"/>
    </source>
</evidence>
<keyword evidence="2" id="KW-1133">Transmembrane helix</keyword>
<accession>A0A8E2DYB1</accession>